<comment type="caution">
    <text evidence="1">The sequence shown here is derived from an EMBL/GenBank/DDBJ whole genome shotgun (WGS) entry which is preliminary data.</text>
</comment>
<organism evidence="1 2">
    <name type="scientific">Phascolarctobacterium succinatutens YIT 12067</name>
    <dbReference type="NCBI Taxonomy" id="626939"/>
    <lineage>
        <taxon>Bacteria</taxon>
        <taxon>Bacillati</taxon>
        <taxon>Bacillota</taxon>
        <taxon>Negativicutes</taxon>
        <taxon>Acidaminococcales</taxon>
        <taxon>Acidaminococcaceae</taxon>
        <taxon>Phascolarctobacterium</taxon>
    </lineage>
</organism>
<protein>
    <submittedName>
        <fullName evidence="1">Uncharacterized protein</fullName>
    </submittedName>
</protein>
<evidence type="ECO:0000313" key="2">
    <source>
        <dbReference type="Proteomes" id="UP000004923"/>
    </source>
</evidence>
<dbReference type="HOGENOM" id="CLU_1785070_0_0_9"/>
<sequence>MRGADVGEVALRGFDVVVIAVDTCLMQTMQLLTGKEPHGSAQINLQITMHGFIRMNCLVEFFTGQCLAGGYNGKAVYAFLLIQACQLHDILLRKETINLAIGMVMCRLRTEFAVFRTAAAASVDNGAQIHALTDKMLANFICAFT</sequence>
<proteinExistence type="predicted"/>
<gene>
    <name evidence="1" type="ORF">HMPREF9443_00164</name>
</gene>
<reference evidence="1 2" key="1">
    <citation type="submission" date="2011-01" db="EMBL/GenBank/DDBJ databases">
        <authorList>
            <person name="Weinstock G."/>
            <person name="Sodergren E."/>
            <person name="Clifton S."/>
            <person name="Fulton L."/>
            <person name="Fulton B."/>
            <person name="Courtney L."/>
            <person name="Fronick C."/>
            <person name="Harrison M."/>
            <person name="Strong C."/>
            <person name="Farmer C."/>
            <person name="Delahaunty K."/>
            <person name="Markovic C."/>
            <person name="Hall O."/>
            <person name="Minx P."/>
            <person name="Tomlinson C."/>
            <person name="Mitreva M."/>
            <person name="Hou S."/>
            <person name="Chen J."/>
            <person name="Wollam A."/>
            <person name="Pepin K.H."/>
            <person name="Johnson M."/>
            <person name="Bhonagiri V."/>
            <person name="Zhang X."/>
            <person name="Suruliraj S."/>
            <person name="Warren W."/>
            <person name="Chinwalla A."/>
            <person name="Mardis E.R."/>
            <person name="Wilson R.K."/>
        </authorList>
    </citation>
    <scope>NUCLEOTIDE SEQUENCE [LARGE SCALE GENOMIC DNA]</scope>
    <source>
        <strain evidence="1 2">YIT 12067</strain>
    </source>
</reference>
<dbReference type="Proteomes" id="UP000004923">
    <property type="component" value="Unassembled WGS sequence"/>
</dbReference>
<accession>E8LBF3</accession>
<dbReference type="EMBL" id="AEVN01000006">
    <property type="protein sequence ID" value="EFY05839.1"/>
    <property type="molecule type" value="Genomic_DNA"/>
</dbReference>
<keyword evidence="2" id="KW-1185">Reference proteome</keyword>
<name>E8LBF3_9FIRM</name>
<evidence type="ECO:0000313" key="1">
    <source>
        <dbReference type="EMBL" id="EFY05839.1"/>
    </source>
</evidence>
<dbReference type="AlphaFoldDB" id="E8LBF3"/>